<sequence length="397" mass="45271">MSWEILKEKNIQQFIKDHATHDPFSLALKAKQYPDIPMQLAVEQIQARQKAVNKLPTWTQCEGIIYPPLLSMEQCSSEITAKYKGELMAGNRLLDLTGGSGVDTYFISRNFEKADYTELWEALFHRTQHNFKCLGAENIDCHFGDGIEFLKQQPDQHYNLIFIDPYRRDEQLQKVFQMEDCLPDVVGLKELLLQKSKKVWIKASPMLDIKSSIRSLKYVQQVHVVSVQNDCKEVLFELENKINDNPQYTAVNFTKKGEKETLSFSLKEETEAIVPCDAPKQHLYEPNSAILKAGGFKSIGVQQGVSKLHPHSHLYTSEALVNDFQGRKFKIIGQEAVNKKALKKYCKDGKGNLTVRNFPATVADLRKKLKLKDGGNIYIFATTLVGEEKVLLVCERV</sequence>
<reference evidence="3 4" key="1">
    <citation type="submission" date="2021-12" db="EMBL/GenBank/DDBJ databases">
        <title>Genome sequencing of bacteria with rrn-lacking chromosome and rrn-plasmid.</title>
        <authorList>
            <person name="Anda M."/>
            <person name="Iwasaki W."/>
        </authorList>
    </citation>
    <scope>NUCLEOTIDE SEQUENCE [LARGE SCALE GENOMIC DNA]</scope>
    <source>
        <strain evidence="3 4">NBRC 101262</strain>
    </source>
</reference>
<organism evidence="3 4">
    <name type="scientific">Persicobacter psychrovividus</name>
    <dbReference type="NCBI Taxonomy" id="387638"/>
    <lineage>
        <taxon>Bacteria</taxon>
        <taxon>Pseudomonadati</taxon>
        <taxon>Bacteroidota</taxon>
        <taxon>Cytophagia</taxon>
        <taxon>Cytophagales</taxon>
        <taxon>Persicobacteraceae</taxon>
        <taxon>Persicobacter</taxon>
    </lineage>
</organism>
<dbReference type="InterPro" id="IPR029063">
    <property type="entry name" value="SAM-dependent_MTases_sf"/>
</dbReference>
<proteinExistence type="predicted"/>
<dbReference type="Pfam" id="PF22013">
    <property type="entry name" value="PG_1098_Fer"/>
    <property type="match status" value="1"/>
</dbReference>
<evidence type="ECO:0000313" key="4">
    <source>
        <dbReference type="Proteomes" id="UP001354989"/>
    </source>
</evidence>
<keyword evidence="4" id="KW-1185">Reference proteome</keyword>
<protein>
    <recommendedName>
        <fullName evidence="5">THUMP-like domain-containing protein</fullName>
    </recommendedName>
</protein>
<evidence type="ECO:0000259" key="2">
    <source>
        <dbReference type="Pfam" id="PF22013"/>
    </source>
</evidence>
<gene>
    <name evidence="3" type="ORF">PEPS_24320</name>
</gene>
<evidence type="ECO:0008006" key="5">
    <source>
        <dbReference type="Google" id="ProtNLM"/>
    </source>
</evidence>
<dbReference type="Gene3D" id="1.10.10.1110">
    <property type="entry name" value="Methyltransferase PG1098, N-terminal domain"/>
    <property type="match status" value="1"/>
</dbReference>
<dbReference type="EMBL" id="AP025292">
    <property type="protein sequence ID" value="BDD00152.1"/>
    <property type="molecule type" value="Genomic_DNA"/>
</dbReference>
<dbReference type="InterPro" id="IPR041497">
    <property type="entry name" value="Thump-like"/>
</dbReference>
<evidence type="ECO:0000259" key="1">
    <source>
        <dbReference type="Pfam" id="PF18096"/>
    </source>
</evidence>
<evidence type="ECO:0000313" key="3">
    <source>
        <dbReference type="EMBL" id="BDD00152.1"/>
    </source>
</evidence>
<dbReference type="Pfam" id="PF03602">
    <property type="entry name" value="Cons_hypoth95"/>
    <property type="match status" value="1"/>
</dbReference>
<feature type="domain" description="THUMP-like" evidence="1">
    <location>
        <begin position="326"/>
        <end position="396"/>
    </location>
</feature>
<dbReference type="Gene3D" id="3.40.50.150">
    <property type="entry name" value="Vaccinia Virus protein VP39"/>
    <property type="match status" value="1"/>
</dbReference>
<name>A0ABM7VGR8_9BACT</name>
<accession>A0ABM7VGR8</accession>
<dbReference type="Pfam" id="PF18096">
    <property type="entry name" value="Thump_like"/>
    <property type="match status" value="1"/>
</dbReference>
<dbReference type="SUPFAM" id="SSF53335">
    <property type="entry name" value="S-adenosyl-L-methionine-dependent methyltransferases"/>
    <property type="match status" value="1"/>
</dbReference>
<dbReference type="InterPro" id="IPR054168">
    <property type="entry name" value="PG_1098_Fer"/>
</dbReference>
<dbReference type="RefSeq" id="WP_338397181.1">
    <property type="nucleotide sequence ID" value="NZ_AP025292.1"/>
</dbReference>
<feature type="domain" description="PG-1098 ferredoxin-like" evidence="2">
    <location>
        <begin position="283"/>
        <end position="324"/>
    </location>
</feature>
<dbReference type="Proteomes" id="UP001354989">
    <property type="component" value="Chromosome"/>
</dbReference>